<reference evidence="1" key="1">
    <citation type="submission" date="2019-08" db="EMBL/GenBank/DDBJ databases">
        <authorList>
            <person name="Kucharzyk K."/>
            <person name="Murdoch R.W."/>
            <person name="Higgins S."/>
            <person name="Loffler F."/>
        </authorList>
    </citation>
    <scope>NUCLEOTIDE SEQUENCE</scope>
</reference>
<evidence type="ECO:0000313" key="1">
    <source>
        <dbReference type="EMBL" id="MPM33565.1"/>
    </source>
</evidence>
<proteinExistence type="predicted"/>
<gene>
    <name evidence="1" type="ORF">SDC9_80142</name>
</gene>
<dbReference type="EMBL" id="VSSQ01006696">
    <property type="protein sequence ID" value="MPM33565.1"/>
    <property type="molecule type" value="Genomic_DNA"/>
</dbReference>
<name>A0A644YY74_9ZZZZ</name>
<sequence length="103" mass="12218">MRLGNTQVANPFFKVFVFAGINVRGKIGAVGTQFMGNHFDIEFGLKVAFFFFPFTNNIFQHENRISDDWLFLHNFFHHWGYNRKLKCIINKPYSIIRIKDIEE</sequence>
<accession>A0A644YY74</accession>
<protein>
    <submittedName>
        <fullName evidence="1">Uncharacterized protein</fullName>
    </submittedName>
</protein>
<comment type="caution">
    <text evidence="1">The sequence shown here is derived from an EMBL/GenBank/DDBJ whole genome shotgun (WGS) entry which is preliminary data.</text>
</comment>
<organism evidence="1">
    <name type="scientific">bioreactor metagenome</name>
    <dbReference type="NCBI Taxonomy" id="1076179"/>
    <lineage>
        <taxon>unclassified sequences</taxon>
        <taxon>metagenomes</taxon>
        <taxon>ecological metagenomes</taxon>
    </lineage>
</organism>
<dbReference type="AlphaFoldDB" id="A0A644YY74"/>